<dbReference type="AlphaFoldDB" id="A0A0B3S381"/>
<dbReference type="InterPro" id="IPR052700">
    <property type="entry name" value="Carb_kinase_PfkB-like"/>
</dbReference>
<evidence type="ECO:0000256" key="1">
    <source>
        <dbReference type="ARBA" id="ARBA00010688"/>
    </source>
</evidence>
<dbReference type="GO" id="GO:0016301">
    <property type="term" value="F:kinase activity"/>
    <property type="evidence" value="ECO:0007669"/>
    <property type="project" value="UniProtKB-KW"/>
</dbReference>
<comment type="similarity">
    <text evidence="1">Belongs to the carbohydrate kinase PfkB family.</text>
</comment>
<comment type="caution">
    <text evidence="5">The sequence shown here is derived from an EMBL/GenBank/DDBJ whole genome shotgun (WGS) entry which is preliminary data.</text>
</comment>
<dbReference type="InterPro" id="IPR029056">
    <property type="entry name" value="Ribokinase-like"/>
</dbReference>
<dbReference type="Proteomes" id="UP000030960">
    <property type="component" value="Unassembled WGS sequence"/>
</dbReference>
<proteinExistence type="inferred from homology"/>
<keyword evidence="6" id="KW-1185">Reference proteome</keyword>
<dbReference type="Pfam" id="PF00294">
    <property type="entry name" value="PfkB"/>
    <property type="match status" value="1"/>
</dbReference>
<evidence type="ECO:0000256" key="3">
    <source>
        <dbReference type="ARBA" id="ARBA00022777"/>
    </source>
</evidence>
<keyword evidence="3 5" id="KW-0418">Kinase</keyword>
<dbReference type="PROSITE" id="PS00584">
    <property type="entry name" value="PFKB_KINASES_2"/>
    <property type="match status" value="1"/>
</dbReference>
<dbReference type="PANTHER" id="PTHR43320:SF3">
    <property type="entry name" value="CARBOHYDRATE KINASE PFKB DOMAIN-CONTAINING PROTEIN"/>
    <property type="match status" value="1"/>
</dbReference>
<name>A0A0B3S381_9RHOB</name>
<dbReference type="EMBL" id="JSUQ01000019">
    <property type="protein sequence ID" value="KHQ51141.1"/>
    <property type="molecule type" value="Genomic_DNA"/>
</dbReference>
<keyword evidence="2" id="KW-0808">Transferase</keyword>
<evidence type="ECO:0000259" key="4">
    <source>
        <dbReference type="Pfam" id="PF00294"/>
    </source>
</evidence>
<accession>A0A0B3S381</accession>
<dbReference type="CDD" id="cd01168">
    <property type="entry name" value="adenosine_kinase"/>
    <property type="match status" value="1"/>
</dbReference>
<evidence type="ECO:0000313" key="6">
    <source>
        <dbReference type="Proteomes" id="UP000030960"/>
    </source>
</evidence>
<dbReference type="InterPro" id="IPR002173">
    <property type="entry name" value="Carboh/pur_kinase_PfkB_CS"/>
</dbReference>
<dbReference type="InterPro" id="IPR011611">
    <property type="entry name" value="PfkB_dom"/>
</dbReference>
<dbReference type="OrthoDB" id="9813569at2"/>
<dbReference type="PATRIC" id="fig|1515334.3.peg.4207"/>
<dbReference type="RefSeq" id="WP_043144896.1">
    <property type="nucleotide sequence ID" value="NZ_JSUQ01000019.1"/>
</dbReference>
<sequence>MSKGAPHIVGLGNALVDVVAAVPPEVVSRHRLTPGGMHLVEAESAHALFKEVGPGVRQSGGSVANSIAHLAETPVRGTYIGKVADDDLGKTFLEEMLGLGLAAPVAVARNDDHGTGRCVVLVTPDGERTMSTYLGAATTLMPFEARAALPEDFDILFIEGYIWDAPHGAAVIETLCQAAKAAGATVALTPSDAGCVERNIGVMRNTVSRHVDVLIGNHVEIGTLAGRDGAEAALDWAMSKVSVAAVTEHEKGSWVADADGRHHLPAAPVGQVVDSTGAGDAYASGFLAGLAQGQPVDRAGSMGARQAASVLGHYGARDGAAARAIALPAA</sequence>
<dbReference type="SUPFAM" id="SSF53613">
    <property type="entry name" value="Ribokinase-like"/>
    <property type="match status" value="1"/>
</dbReference>
<dbReference type="PANTHER" id="PTHR43320">
    <property type="entry name" value="SUGAR KINASE"/>
    <property type="match status" value="1"/>
</dbReference>
<gene>
    <name evidence="5" type="ORF">OA50_04172</name>
</gene>
<organism evidence="5 6">
    <name type="scientific">Mameliella alba</name>
    <dbReference type="NCBI Taxonomy" id="561184"/>
    <lineage>
        <taxon>Bacteria</taxon>
        <taxon>Pseudomonadati</taxon>
        <taxon>Pseudomonadota</taxon>
        <taxon>Alphaproteobacteria</taxon>
        <taxon>Rhodobacterales</taxon>
        <taxon>Roseobacteraceae</taxon>
        <taxon>Mameliella</taxon>
    </lineage>
</organism>
<feature type="domain" description="Carbohydrate kinase PfkB" evidence="4">
    <location>
        <begin position="56"/>
        <end position="319"/>
    </location>
</feature>
<protein>
    <submittedName>
        <fullName evidence="5">Putative pfkB family carbohydrate kinase</fullName>
    </submittedName>
</protein>
<reference evidence="5 6" key="1">
    <citation type="submission" date="2014-10" db="EMBL/GenBank/DDBJ databases">
        <title>Genome sequence of Ponticoccus sp. strain UMTAT08 isolated from clonal culture of toxic dinoflagellate Alexandrium tamiyavanichii.</title>
        <authorList>
            <person name="Gan H.Y."/>
            <person name="Muhd D.-D."/>
            <person name="Mohd Noor M.E."/>
            <person name="Yeong Y.S."/>
            <person name="Usup G."/>
        </authorList>
    </citation>
    <scope>NUCLEOTIDE SEQUENCE [LARGE SCALE GENOMIC DNA]</scope>
    <source>
        <strain evidence="5 6">UMTAT08</strain>
    </source>
</reference>
<evidence type="ECO:0000313" key="5">
    <source>
        <dbReference type="EMBL" id="KHQ51141.1"/>
    </source>
</evidence>
<dbReference type="STRING" id="561184.SAMN05216376_1252"/>
<dbReference type="Gene3D" id="3.40.1190.20">
    <property type="match status" value="1"/>
</dbReference>
<evidence type="ECO:0000256" key="2">
    <source>
        <dbReference type="ARBA" id="ARBA00022679"/>
    </source>
</evidence>